<name>A0A6C0IPZ4_9ZZZZ</name>
<organism evidence="2">
    <name type="scientific">viral metagenome</name>
    <dbReference type="NCBI Taxonomy" id="1070528"/>
    <lineage>
        <taxon>unclassified sequences</taxon>
        <taxon>metagenomes</taxon>
        <taxon>organismal metagenomes</taxon>
    </lineage>
</organism>
<sequence length="467" mass="54171">MVIIKNIYIIYIYFMKLSTSDYKKILKFYKLSVPKKSKNIKKKADKIIAKKFCSCIKKVQQKFKKEGIAIGICTKSVITRKGYKRGKFRCKKQRTVKLQKGGKRRKKKTRKKRGKGATISRFFIEPDYTWNVEQFDGDYYDFGAAEEALESYMNEYGSPPHTREYQLYRLQEQRRIIDDFHDSIDRSGWQGHLDRARQAMFQQMGNEPQLPQARTEADFRHLIQNSYSGNQSPGAAGGGKRKKKTRRKKGGDEKFKELWQKCMNNFKLKKLEEQYITRNIKAQDFIDSRLMLTFSEILREMEIVPPENIKELEEKYKNVVTKQATERGSAASAISLVIARFIEEMKKKPHGGRRKKTRKKRGGVKTPRTGEIHPKNDHQPMPVLTLPPSAISSLNAEAGPETIEEIFRDNMRQQLVGIDDPSAILQILSTYQIDYISRIGDGLVQNGDFGERLNQDVTYFQNYIGSL</sequence>
<feature type="compositionally biased region" description="Basic residues" evidence="1">
    <location>
        <begin position="347"/>
        <end position="363"/>
    </location>
</feature>
<feature type="compositionally biased region" description="Basic residues" evidence="1">
    <location>
        <begin position="239"/>
        <end position="249"/>
    </location>
</feature>
<evidence type="ECO:0000256" key="1">
    <source>
        <dbReference type="SAM" id="MobiDB-lite"/>
    </source>
</evidence>
<dbReference type="EMBL" id="MN740238">
    <property type="protein sequence ID" value="QHT95261.1"/>
    <property type="molecule type" value="Genomic_DNA"/>
</dbReference>
<feature type="region of interest" description="Disordered" evidence="1">
    <location>
        <begin position="225"/>
        <end position="253"/>
    </location>
</feature>
<protein>
    <submittedName>
        <fullName evidence="2">Uncharacterized protein</fullName>
    </submittedName>
</protein>
<evidence type="ECO:0000313" key="2">
    <source>
        <dbReference type="EMBL" id="QHT95261.1"/>
    </source>
</evidence>
<accession>A0A6C0IPZ4</accession>
<feature type="compositionally biased region" description="Basic and acidic residues" evidence="1">
    <location>
        <begin position="368"/>
        <end position="378"/>
    </location>
</feature>
<reference evidence="2" key="1">
    <citation type="journal article" date="2020" name="Nature">
        <title>Giant virus diversity and host interactions through global metagenomics.</title>
        <authorList>
            <person name="Schulz F."/>
            <person name="Roux S."/>
            <person name="Paez-Espino D."/>
            <person name="Jungbluth S."/>
            <person name="Walsh D.A."/>
            <person name="Denef V.J."/>
            <person name="McMahon K.D."/>
            <person name="Konstantinidis K.T."/>
            <person name="Eloe-Fadrosh E.A."/>
            <person name="Kyrpides N.C."/>
            <person name="Woyke T."/>
        </authorList>
    </citation>
    <scope>NUCLEOTIDE SEQUENCE</scope>
    <source>
        <strain evidence="2">GVMAG-M-3300024261-37</strain>
    </source>
</reference>
<proteinExistence type="predicted"/>
<dbReference type="AlphaFoldDB" id="A0A6C0IPZ4"/>
<feature type="region of interest" description="Disordered" evidence="1">
    <location>
        <begin position="347"/>
        <end position="382"/>
    </location>
</feature>